<evidence type="ECO:0000313" key="3">
    <source>
        <dbReference type="Proteomes" id="UP000438120"/>
    </source>
</evidence>
<evidence type="ECO:0008006" key="4">
    <source>
        <dbReference type="Google" id="ProtNLM"/>
    </source>
</evidence>
<keyword evidence="3" id="KW-1185">Reference proteome</keyword>
<proteinExistence type="predicted"/>
<dbReference type="Proteomes" id="UP000438120">
    <property type="component" value="Unassembled WGS sequence"/>
</dbReference>
<dbReference type="EMBL" id="VUMX01000005">
    <property type="protein sequence ID" value="MST86562.1"/>
    <property type="molecule type" value="Genomic_DNA"/>
</dbReference>
<feature type="compositionally biased region" description="Basic and acidic residues" evidence="1">
    <location>
        <begin position="154"/>
        <end position="178"/>
    </location>
</feature>
<gene>
    <name evidence="2" type="ORF">FYJ62_02635</name>
</gene>
<reference evidence="2 3" key="1">
    <citation type="submission" date="2019-08" db="EMBL/GenBank/DDBJ databases">
        <title>In-depth cultivation of the pig gut microbiome towards novel bacterial diversity and tailored functional studies.</title>
        <authorList>
            <person name="Wylensek D."/>
            <person name="Hitch T.C.A."/>
            <person name="Clavel T."/>
        </authorList>
    </citation>
    <scope>NUCLEOTIDE SEQUENCE [LARGE SCALE GENOMIC DNA]</scope>
    <source>
        <strain evidence="2 3">Bifido-178-WT-2B</strain>
    </source>
</reference>
<organism evidence="2 3">
    <name type="scientific">Lactobacillus porci</name>
    <dbReference type="NCBI Taxonomy" id="2012477"/>
    <lineage>
        <taxon>Bacteria</taxon>
        <taxon>Bacillati</taxon>
        <taxon>Bacillota</taxon>
        <taxon>Bacilli</taxon>
        <taxon>Lactobacillales</taxon>
        <taxon>Lactobacillaceae</taxon>
        <taxon>Lactobacillus</taxon>
    </lineage>
</organism>
<dbReference type="RefSeq" id="WP_154547453.1">
    <property type="nucleotide sequence ID" value="NZ_VUMX01000005.1"/>
</dbReference>
<protein>
    <recommendedName>
        <fullName evidence="4">Competence protein ComGF</fullName>
    </recommendedName>
</protein>
<comment type="caution">
    <text evidence="2">The sequence shown here is derived from an EMBL/GenBank/DDBJ whole genome shotgun (WGS) entry which is preliminary data.</text>
</comment>
<accession>A0A6A8MCP0</accession>
<evidence type="ECO:0000313" key="2">
    <source>
        <dbReference type="EMBL" id="MST86562.1"/>
    </source>
</evidence>
<name>A0A6A8MCP0_9LACO</name>
<evidence type="ECO:0000256" key="1">
    <source>
        <dbReference type="SAM" id="MobiDB-lite"/>
    </source>
</evidence>
<sequence>MMRKRSRSARSSRRPAFTLFEAVLAVMVTAICMSVLFNVTQALAVSKKRMRSENALAFSYIQLEKYMHKDAKRVYLKSCSNSEAVIGKIHKDGTEDSFTMRKTKTTGRLYVVSYMELLPALNVLFQRKGNNLRIMVTEPDCRTSNLYFALDPPPEEKERHESKKGPADEKKETKQNEG</sequence>
<dbReference type="AlphaFoldDB" id="A0A6A8MCP0"/>
<feature type="region of interest" description="Disordered" evidence="1">
    <location>
        <begin position="146"/>
        <end position="178"/>
    </location>
</feature>